<sequence>MTRTLQRGLYRPDKTIVWKIMISAPGISHDRFSCHRGTAEDGPRLACLRVTETVASYLFAFYRVPCSGGGVDGEFALMLHTESGAANQEGSYRIIKPHKSPRSGVTSCQSGILAATVAPASTGNM</sequence>
<gene>
    <name evidence="1" type="ORF">GSMUA_173510.1</name>
</gene>
<evidence type="ECO:0000313" key="2">
    <source>
        <dbReference type="EnsemblPlants" id="Ma06_p27350.1"/>
    </source>
</evidence>
<dbReference type="EnsemblPlants" id="Ma06_t27350.1">
    <property type="protein sequence ID" value="Ma06_p27350.1"/>
    <property type="gene ID" value="Ma06_g27350"/>
</dbReference>
<evidence type="ECO:0000313" key="3">
    <source>
        <dbReference type="Proteomes" id="UP000012960"/>
    </source>
</evidence>
<dbReference type="EMBL" id="HG996471">
    <property type="protein sequence ID" value="CAG1847556.1"/>
    <property type="molecule type" value="Genomic_DNA"/>
</dbReference>
<reference evidence="1" key="1">
    <citation type="submission" date="2021-03" db="EMBL/GenBank/DDBJ databases">
        <authorList>
            <consortium name="Genoscope - CEA"/>
            <person name="William W."/>
        </authorList>
    </citation>
    <scope>NUCLEOTIDE SEQUENCE</scope>
    <source>
        <strain evidence="1">Doubled-haploid Pahang</strain>
    </source>
</reference>
<accession>A0A804JL17</accession>
<evidence type="ECO:0000313" key="1">
    <source>
        <dbReference type="EMBL" id="CAG1847556.1"/>
    </source>
</evidence>
<dbReference type="AlphaFoldDB" id="A0A804JL17"/>
<name>A0A804JL17_MUSAM</name>
<dbReference type="InParanoid" id="A0A804JL17"/>
<keyword evidence="3" id="KW-1185">Reference proteome</keyword>
<reference evidence="2" key="2">
    <citation type="submission" date="2021-05" db="UniProtKB">
        <authorList>
            <consortium name="EnsemblPlants"/>
        </authorList>
    </citation>
    <scope>IDENTIFICATION</scope>
    <source>
        <strain evidence="2">subsp. malaccensis</strain>
    </source>
</reference>
<organism evidence="2 3">
    <name type="scientific">Musa acuminata subsp. malaccensis</name>
    <name type="common">Wild banana</name>
    <name type="synonym">Musa malaccensis</name>
    <dbReference type="NCBI Taxonomy" id="214687"/>
    <lineage>
        <taxon>Eukaryota</taxon>
        <taxon>Viridiplantae</taxon>
        <taxon>Streptophyta</taxon>
        <taxon>Embryophyta</taxon>
        <taxon>Tracheophyta</taxon>
        <taxon>Spermatophyta</taxon>
        <taxon>Magnoliopsida</taxon>
        <taxon>Liliopsida</taxon>
        <taxon>Zingiberales</taxon>
        <taxon>Musaceae</taxon>
        <taxon>Musa</taxon>
    </lineage>
</organism>
<protein>
    <submittedName>
        <fullName evidence="1">(wild Malaysian banana) hypothetical protein</fullName>
    </submittedName>
</protein>
<dbReference type="Proteomes" id="UP000012960">
    <property type="component" value="Unplaced"/>
</dbReference>
<dbReference type="Gramene" id="Ma06_t27350.1">
    <property type="protein sequence ID" value="Ma06_p27350.1"/>
    <property type="gene ID" value="Ma06_g27350"/>
</dbReference>
<proteinExistence type="predicted"/>